<keyword evidence="7 8" id="KW-0472">Membrane</keyword>
<comment type="subcellular location">
    <subcellularLocation>
        <location evidence="1 8">Cell membrane</location>
        <topology evidence="1 8">Multi-pass membrane protein</topology>
    </subcellularLocation>
</comment>
<reference evidence="9" key="2">
    <citation type="submission" date="2020-09" db="EMBL/GenBank/DDBJ databases">
        <authorList>
            <person name="Sun Q."/>
            <person name="Kim S."/>
        </authorList>
    </citation>
    <scope>NUCLEOTIDE SEQUENCE</scope>
    <source>
        <strain evidence="9">KCTC 22169</strain>
    </source>
</reference>
<dbReference type="InterPro" id="IPR052017">
    <property type="entry name" value="TSUP"/>
</dbReference>
<proteinExistence type="inferred from homology"/>
<keyword evidence="4 8" id="KW-1003">Cell membrane</keyword>
<feature type="transmembrane region" description="Helical" evidence="8">
    <location>
        <begin position="137"/>
        <end position="156"/>
    </location>
</feature>
<dbReference type="Pfam" id="PF01925">
    <property type="entry name" value="TauE"/>
    <property type="match status" value="1"/>
</dbReference>
<feature type="transmembrane region" description="Helical" evidence="8">
    <location>
        <begin position="102"/>
        <end position="117"/>
    </location>
</feature>
<sequence length="254" mass="27753">MPTDPLFYLAVIPAVLIMGIAKGGMGGGLGVVAVPLMSLVMPPTQAAALLLPILCVMDLFALWGFRGLYDWNNLKTLLPAALLGILIGTLSFRYLEEAHIKLMVGLIAVVFTLNWLIKRLHGRVQPAKPARAWLGRIFGAVSGFTSFSVHAGGPPLDMYLLPQKLHKSVFVGTTVIFFTVVNYVKLIPYAWLGLFDTRNLTTSLGLMVLAPLGIWMGIFMHRRISEGWFYALCYSLLLVSGVKLSMDGMTALLS</sequence>
<dbReference type="PANTHER" id="PTHR30269:SF37">
    <property type="entry name" value="MEMBRANE TRANSPORTER PROTEIN"/>
    <property type="match status" value="1"/>
</dbReference>
<protein>
    <recommendedName>
        <fullName evidence="8">Probable membrane transporter protein</fullName>
    </recommendedName>
</protein>
<evidence type="ECO:0000256" key="8">
    <source>
        <dbReference type="RuleBase" id="RU363041"/>
    </source>
</evidence>
<keyword evidence="5 8" id="KW-0812">Transmembrane</keyword>
<dbReference type="RefSeq" id="WP_189611280.1">
    <property type="nucleotide sequence ID" value="NZ_BMXR01000009.1"/>
</dbReference>
<comment type="caution">
    <text evidence="9">The sequence shown here is derived from an EMBL/GenBank/DDBJ whole genome shotgun (WGS) entry which is preliminary data.</text>
</comment>
<keyword evidence="10" id="KW-1185">Reference proteome</keyword>
<evidence type="ECO:0000256" key="6">
    <source>
        <dbReference type="ARBA" id="ARBA00022989"/>
    </source>
</evidence>
<evidence type="ECO:0000256" key="3">
    <source>
        <dbReference type="ARBA" id="ARBA00022448"/>
    </source>
</evidence>
<dbReference type="AlphaFoldDB" id="A0A918KJ92"/>
<comment type="similarity">
    <text evidence="2 8">Belongs to the 4-toluene sulfonate uptake permease (TSUP) (TC 2.A.102) family.</text>
</comment>
<dbReference type="Proteomes" id="UP000626148">
    <property type="component" value="Unassembled WGS sequence"/>
</dbReference>
<evidence type="ECO:0000313" key="9">
    <source>
        <dbReference type="EMBL" id="GGX65038.1"/>
    </source>
</evidence>
<evidence type="ECO:0000256" key="4">
    <source>
        <dbReference type="ARBA" id="ARBA00022475"/>
    </source>
</evidence>
<dbReference type="EMBL" id="BMXR01000009">
    <property type="protein sequence ID" value="GGX65038.1"/>
    <property type="molecule type" value="Genomic_DNA"/>
</dbReference>
<keyword evidence="6 8" id="KW-1133">Transmembrane helix</keyword>
<feature type="transmembrane region" description="Helical" evidence="8">
    <location>
        <begin position="168"/>
        <end position="191"/>
    </location>
</feature>
<dbReference type="PANTHER" id="PTHR30269">
    <property type="entry name" value="TRANSMEMBRANE PROTEIN YFCA"/>
    <property type="match status" value="1"/>
</dbReference>
<dbReference type="GO" id="GO:0005886">
    <property type="term" value="C:plasma membrane"/>
    <property type="evidence" value="ECO:0007669"/>
    <property type="project" value="UniProtKB-SubCell"/>
</dbReference>
<feature type="transmembrane region" description="Helical" evidence="8">
    <location>
        <begin position="77"/>
        <end position="95"/>
    </location>
</feature>
<reference evidence="9" key="1">
    <citation type="journal article" date="2014" name="Int. J. Syst. Evol. Microbiol.">
        <title>Complete genome sequence of Corynebacterium casei LMG S-19264T (=DSM 44701T), isolated from a smear-ripened cheese.</title>
        <authorList>
            <consortium name="US DOE Joint Genome Institute (JGI-PGF)"/>
            <person name="Walter F."/>
            <person name="Albersmeier A."/>
            <person name="Kalinowski J."/>
            <person name="Ruckert C."/>
        </authorList>
    </citation>
    <scope>NUCLEOTIDE SEQUENCE</scope>
    <source>
        <strain evidence="9">KCTC 22169</strain>
    </source>
</reference>
<feature type="transmembrane region" description="Helical" evidence="8">
    <location>
        <begin position="227"/>
        <end position="246"/>
    </location>
</feature>
<dbReference type="InterPro" id="IPR002781">
    <property type="entry name" value="TM_pro_TauE-like"/>
</dbReference>
<accession>A0A918KJ92</accession>
<evidence type="ECO:0000256" key="2">
    <source>
        <dbReference type="ARBA" id="ARBA00009142"/>
    </source>
</evidence>
<evidence type="ECO:0000256" key="1">
    <source>
        <dbReference type="ARBA" id="ARBA00004651"/>
    </source>
</evidence>
<keyword evidence="3" id="KW-0813">Transport</keyword>
<name>A0A918KJ92_9GAMM</name>
<feature type="transmembrane region" description="Helical" evidence="8">
    <location>
        <begin position="6"/>
        <end position="34"/>
    </location>
</feature>
<feature type="transmembrane region" description="Helical" evidence="8">
    <location>
        <begin position="203"/>
        <end position="220"/>
    </location>
</feature>
<organism evidence="9 10">
    <name type="scientific">Saccharospirillum salsuginis</name>
    <dbReference type="NCBI Taxonomy" id="418750"/>
    <lineage>
        <taxon>Bacteria</taxon>
        <taxon>Pseudomonadati</taxon>
        <taxon>Pseudomonadota</taxon>
        <taxon>Gammaproteobacteria</taxon>
        <taxon>Oceanospirillales</taxon>
        <taxon>Saccharospirillaceae</taxon>
        <taxon>Saccharospirillum</taxon>
    </lineage>
</organism>
<gene>
    <name evidence="9" type="ORF">GCM10007392_36130</name>
</gene>
<evidence type="ECO:0000256" key="5">
    <source>
        <dbReference type="ARBA" id="ARBA00022692"/>
    </source>
</evidence>
<evidence type="ECO:0000313" key="10">
    <source>
        <dbReference type="Proteomes" id="UP000626148"/>
    </source>
</evidence>
<evidence type="ECO:0000256" key="7">
    <source>
        <dbReference type="ARBA" id="ARBA00023136"/>
    </source>
</evidence>
<feature type="transmembrane region" description="Helical" evidence="8">
    <location>
        <begin position="46"/>
        <end position="65"/>
    </location>
</feature>